<evidence type="ECO:0000313" key="1">
    <source>
        <dbReference type="EMBL" id="EDL81425.1"/>
    </source>
</evidence>
<reference evidence="2" key="1">
    <citation type="submission" date="2005-09" db="EMBL/GenBank/DDBJ databases">
        <authorList>
            <person name="Mural R.J."/>
            <person name="Li P.W."/>
            <person name="Adams M.D."/>
            <person name="Amanatides P.G."/>
            <person name="Baden-Tillson H."/>
            <person name="Barnstead M."/>
            <person name="Chin S.H."/>
            <person name="Dew I."/>
            <person name="Evans C.A."/>
            <person name="Ferriera S."/>
            <person name="Flanigan M."/>
            <person name="Fosler C."/>
            <person name="Glodek A."/>
            <person name="Gu Z."/>
            <person name="Holt R.A."/>
            <person name="Jennings D."/>
            <person name="Kraft C.L."/>
            <person name="Lu F."/>
            <person name="Nguyen T."/>
            <person name="Nusskern D.R."/>
            <person name="Pfannkoch C.M."/>
            <person name="Sitter C."/>
            <person name="Sutton G.G."/>
            <person name="Venter J.C."/>
            <person name="Wang Z."/>
            <person name="Woodage T."/>
            <person name="Zheng X.H."/>
            <person name="Zhong F."/>
        </authorList>
    </citation>
    <scope>NUCLEOTIDE SEQUENCE [LARGE SCALE GENOMIC DNA]</scope>
    <source>
        <strain>BN</strain>
        <strain evidence="2">Sprague-Dawley</strain>
    </source>
</reference>
<gene>
    <name evidence="1" type="ORF">rCG_63024</name>
</gene>
<proteinExistence type="predicted"/>
<organism evidence="1 2">
    <name type="scientific">Rattus norvegicus</name>
    <name type="common">Rat</name>
    <dbReference type="NCBI Taxonomy" id="10116"/>
    <lineage>
        <taxon>Eukaryota</taxon>
        <taxon>Metazoa</taxon>
        <taxon>Chordata</taxon>
        <taxon>Craniata</taxon>
        <taxon>Vertebrata</taxon>
        <taxon>Euteleostomi</taxon>
        <taxon>Mammalia</taxon>
        <taxon>Eutheria</taxon>
        <taxon>Euarchontoglires</taxon>
        <taxon>Glires</taxon>
        <taxon>Rodentia</taxon>
        <taxon>Myomorpha</taxon>
        <taxon>Muroidea</taxon>
        <taxon>Muridae</taxon>
        <taxon>Murinae</taxon>
        <taxon>Rattus</taxon>
    </lineage>
</organism>
<dbReference type="AlphaFoldDB" id="A6JDN1"/>
<protein>
    <submittedName>
        <fullName evidence="1">RCG63024</fullName>
    </submittedName>
</protein>
<dbReference type="Proteomes" id="UP000234681">
    <property type="component" value="Chromosome 6"/>
</dbReference>
<sequence>MVTIWKSIWLDNYLIPYSKINSKHSKEQKPVQSQESLIDPFFFLLVSLLCPSVSWSFMEHSHLRVIL</sequence>
<accession>A6JDN1</accession>
<evidence type="ECO:0000313" key="2">
    <source>
        <dbReference type="Proteomes" id="UP000234681"/>
    </source>
</evidence>
<name>A6JDN1_RAT</name>
<dbReference type="EMBL" id="CH473982">
    <property type="protein sequence ID" value="EDL81425.1"/>
    <property type="molecule type" value="Genomic_DNA"/>
</dbReference>